<sequence>MVPDDDSGHGLGVTMVGGGGGMCEWCSRAWEGLCAAVAACCLRAQAHCHYYLLTSAQVLSSLLSFVVPLRLINHILAVVGMCSSCYVMILDLHINFWETMSFSFVEGSYIEYIGTSTRVHTHEKHVLNSRRVQSLIELYIYKLDFRGPELEVAKQNMKGPGSL</sequence>
<protein>
    <submittedName>
        <fullName evidence="1">Uncharacterized protein</fullName>
    </submittedName>
</protein>
<dbReference type="Proteomes" id="UP001472677">
    <property type="component" value="Unassembled WGS sequence"/>
</dbReference>
<name>A0ABR2AJP9_9ROSI</name>
<comment type="caution">
    <text evidence="1">The sequence shown here is derived from an EMBL/GenBank/DDBJ whole genome shotgun (WGS) entry which is preliminary data.</text>
</comment>
<organism evidence="1 2">
    <name type="scientific">Hibiscus sabdariffa</name>
    <name type="common">roselle</name>
    <dbReference type="NCBI Taxonomy" id="183260"/>
    <lineage>
        <taxon>Eukaryota</taxon>
        <taxon>Viridiplantae</taxon>
        <taxon>Streptophyta</taxon>
        <taxon>Embryophyta</taxon>
        <taxon>Tracheophyta</taxon>
        <taxon>Spermatophyta</taxon>
        <taxon>Magnoliopsida</taxon>
        <taxon>eudicotyledons</taxon>
        <taxon>Gunneridae</taxon>
        <taxon>Pentapetalae</taxon>
        <taxon>rosids</taxon>
        <taxon>malvids</taxon>
        <taxon>Malvales</taxon>
        <taxon>Malvaceae</taxon>
        <taxon>Malvoideae</taxon>
        <taxon>Hibiscus</taxon>
    </lineage>
</organism>
<reference evidence="1 2" key="1">
    <citation type="journal article" date="2024" name="G3 (Bethesda)">
        <title>Genome assembly of Hibiscus sabdariffa L. provides insights into metabolisms of medicinal natural products.</title>
        <authorList>
            <person name="Kim T."/>
        </authorList>
    </citation>
    <scope>NUCLEOTIDE SEQUENCE [LARGE SCALE GENOMIC DNA]</scope>
    <source>
        <strain evidence="1">TK-2024</strain>
        <tissue evidence="1">Old leaves</tissue>
    </source>
</reference>
<gene>
    <name evidence="1" type="ORF">V6N12_018841</name>
</gene>
<proteinExistence type="predicted"/>
<dbReference type="EMBL" id="JBBPBM010000609">
    <property type="protein sequence ID" value="KAK8493614.1"/>
    <property type="molecule type" value="Genomic_DNA"/>
</dbReference>
<accession>A0ABR2AJP9</accession>
<keyword evidence="2" id="KW-1185">Reference proteome</keyword>
<evidence type="ECO:0000313" key="2">
    <source>
        <dbReference type="Proteomes" id="UP001472677"/>
    </source>
</evidence>
<evidence type="ECO:0000313" key="1">
    <source>
        <dbReference type="EMBL" id="KAK8493614.1"/>
    </source>
</evidence>